<dbReference type="EMBL" id="LR796659">
    <property type="protein sequence ID" value="CAB4157866.1"/>
    <property type="molecule type" value="Genomic_DNA"/>
</dbReference>
<evidence type="ECO:0000313" key="1">
    <source>
        <dbReference type="EMBL" id="CAB4157866.1"/>
    </source>
</evidence>
<organism evidence="1">
    <name type="scientific">uncultured Caudovirales phage</name>
    <dbReference type="NCBI Taxonomy" id="2100421"/>
    <lineage>
        <taxon>Viruses</taxon>
        <taxon>Duplodnaviria</taxon>
        <taxon>Heunggongvirae</taxon>
        <taxon>Uroviricota</taxon>
        <taxon>Caudoviricetes</taxon>
        <taxon>Peduoviridae</taxon>
        <taxon>Maltschvirus</taxon>
        <taxon>Maltschvirus maltsch</taxon>
    </lineage>
</organism>
<name>A0A6J5NJF9_9CAUD</name>
<sequence>MANTFVKIQTVTVGSGGAATIDFTSIPQTYTDLKIVVSARTNRASQVSDFLSITFNGSTTNRSGRELYGTGTSVGSGTVAILGGGLIVGSTATASVFGSTEIYIPNYTSANNKSLSVDSVSENNGSEAYQDLLANLWANTAAITSISIFSNNSASFVQYTTATLYGIKSS</sequence>
<protein>
    <submittedName>
        <fullName evidence="1">Uncharacterized protein</fullName>
    </submittedName>
</protein>
<proteinExistence type="predicted"/>
<accession>A0A6J5NJF9</accession>
<reference evidence="1" key="1">
    <citation type="submission" date="2020-04" db="EMBL/GenBank/DDBJ databases">
        <authorList>
            <person name="Chiriac C."/>
            <person name="Salcher M."/>
            <person name="Ghai R."/>
            <person name="Kavagutti S V."/>
        </authorList>
    </citation>
    <scope>NUCLEOTIDE SEQUENCE</scope>
</reference>
<gene>
    <name evidence="1" type="ORF">UFOVP688_53</name>
</gene>